<gene>
    <name evidence="3" type="ORF">AVDCRST_MAG35-125</name>
</gene>
<feature type="region of interest" description="Disordered" evidence="1">
    <location>
        <begin position="33"/>
        <end position="57"/>
    </location>
</feature>
<sequence length="57" mass="5512">EGPVRARVQLAALAVSSLAVAGLATPALAATEAGKGARPHFHPAEPAAAVPAGHDGH</sequence>
<accession>A0A6J4NH39</accession>
<feature type="non-terminal residue" evidence="3">
    <location>
        <position position="1"/>
    </location>
</feature>
<dbReference type="EMBL" id="CADCUY010000026">
    <property type="protein sequence ID" value="CAA9385931.1"/>
    <property type="molecule type" value="Genomic_DNA"/>
</dbReference>
<name>A0A6J4NH39_9ACTN</name>
<protein>
    <submittedName>
        <fullName evidence="3">Uncharacterized protein</fullName>
    </submittedName>
</protein>
<reference evidence="3" key="1">
    <citation type="submission" date="2020-02" db="EMBL/GenBank/DDBJ databases">
        <authorList>
            <person name="Meier V. D."/>
        </authorList>
    </citation>
    <scope>NUCLEOTIDE SEQUENCE</scope>
    <source>
        <strain evidence="3">AVDCRST_MAG35</strain>
    </source>
</reference>
<feature type="chain" id="PRO_5027014722" evidence="2">
    <location>
        <begin position="30"/>
        <end position="57"/>
    </location>
</feature>
<proteinExistence type="predicted"/>
<feature type="signal peptide" evidence="2">
    <location>
        <begin position="1"/>
        <end position="29"/>
    </location>
</feature>
<evidence type="ECO:0000256" key="1">
    <source>
        <dbReference type="SAM" id="MobiDB-lite"/>
    </source>
</evidence>
<dbReference type="AlphaFoldDB" id="A0A6J4NH39"/>
<organism evidence="3">
    <name type="scientific">uncultured Quadrisphaera sp</name>
    <dbReference type="NCBI Taxonomy" id="904978"/>
    <lineage>
        <taxon>Bacteria</taxon>
        <taxon>Bacillati</taxon>
        <taxon>Actinomycetota</taxon>
        <taxon>Actinomycetes</taxon>
        <taxon>Kineosporiales</taxon>
        <taxon>Kineosporiaceae</taxon>
        <taxon>Quadrisphaera</taxon>
        <taxon>environmental samples</taxon>
    </lineage>
</organism>
<evidence type="ECO:0000256" key="2">
    <source>
        <dbReference type="SAM" id="SignalP"/>
    </source>
</evidence>
<keyword evidence="2" id="KW-0732">Signal</keyword>
<evidence type="ECO:0000313" key="3">
    <source>
        <dbReference type="EMBL" id="CAA9385931.1"/>
    </source>
</evidence>